<organism evidence="1 2">
    <name type="scientific">Flavobacterium difficile</name>
    <dbReference type="NCBI Taxonomy" id="2709659"/>
    <lineage>
        <taxon>Bacteria</taxon>
        <taxon>Pseudomonadati</taxon>
        <taxon>Bacteroidota</taxon>
        <taxon>Flavobacteriia</taxon>
        <taxon>Flavobacteriales</taxon>
        <taxon>Flavobacteriaceae</taxon>
        <taxon>Flavobacterium</taxon>
    </lineage>
</organism>
<dbReference type="RefSeq" id="WP_166076411.1">
    <property type="nucleotide sequence ID" value="NZ_JAAJBT010000002.1"/>
</dbReference>
<evidence type="ECO:0000313" key="2">
    <source>
        <dbReference type="Proteomes" id="UP000800984"/>
    </source>
</evidence>
<keyword evidence="2" id="KW-1185">Reference proteome</keyword>
<sequence length="226" mass="26735">MNKLLFFIIFLSFSTKAQNKEYVLDPSGNKCSFQYLFKKYPDQAIAFRMTKDSGRVFQASAPKYEVFYSNYDSLKKYFPINTNKNSKDSITYLIQFFYKNDYTFTDEKNNFIDKSDSFVLFLKDVKQKVEKKHKNTKVLYVFEKGISISNINHNKDFVIDEDKILKTYFFTQSILCGSFLIVKPNGQSLIRNGEYRLDFMAEHLKPEIWNTMFLTTNVNEKTSEKE</sequence>
<reference evidence="1 2" key="1">
    <citation type="submission" date="2020-02" db="EMBL/GenBank/DDBJ databases">
        <authorList>
            <person name="Chen W.-M."/>
        </authorList>
    </citation>
    <scope>NUCLEOTIDE SEQUENCE [LARGE SCALE GENOMIC DNA]</scope>
    <source>
        <strain evidence="1 2">KDG-16</strain>
    </source>
</reference>
<proteinExistence type="predicted"/>
<gene>
    <name evidence="1" type="ORF">G4D72_04460</name>
</gene>
<dbReference type="Proteomes" id="UP000800984">
    <property type="component" value="Unassembled WGS sequence"/>
</dbReference>
<name>A0ABX0I785_9FLAO</name>
<evidence type="ECO:0000313" key="1">
    <source>
        <dbReference type="EMBL" id="NHM01360.1"/>
    </source>
</evidence>
<protein>
    <submittedName>
        <fullName evidence="1">Uncharacterized protein</fullName>
    </submittedName>
</protein>
<accession>A0ABX0I785</accession>
<dbReference type="EMBL" id="JAAJBT010000002">
    <property type="protein sequence ID" value="NHM01360.1"/>
    <property type="molecule type" value="Genomic_DNA"/>
</dbReference>
<comment type="caution">
    <text evidence="1">The sequence shown here is derived from an EMBL/GenBank/DDBJ whole genome shotgun (WGS) entry which is preliminary data.</text>
</comment>